<feature type="repeat" description="PPR" evidence="2">
    <location>
        <begin position="327"/>
        <end position="361"/>
    </location>
</feature>
<dbReference type="Gene3D" id="1.25.40.10">
    <property type="entry name" value="Tetratricopeptide repeat domain"/>
    <property type="match status" value="4"/>
</dbReference>
<reference evidence="4 5" key="1">
    <citation type="journal article" date="2021" name="Comput. Struct. Biotechnol. J.">
        <title>De novo genome assembly of the potent medicinal plant Rehmannia glutinosa using nanopore technology.</title>
        <authorList>
            <person name="Ma L."/>
            <person name="Dong C."/>
            <person name="Song C."/>
            <person name="Wang X."/>
            <person name="Zheng X."/>
            <person name="Niu Y."/>
            <person name="Chen S."/>
            <person name="Feng W."/>
        </authorList>
    </citation>
    <scope>NUCLEOTIDE SEQUENCE [LARGE SCALE GENOMIC DNA]</scope>
    <source>
        <strain evidence="4">DH-2019</strain>
    </source>
</reference>
<dbReference type="Pfam" id="PF01535">
    <property type="entry name" value="PPR"/>
    <property type="match status" value="1"/>
</dbReference>
<dbReference type="PANTHER" id="PTHR47932:SF34">
    <property type="entry name" value="OS10G0147250 PROTEIN"/>
    <property type="match status" value="1"/>
</dbReference>
<keyword evidence="3" id="KW-1133">Transmembrane helix</keyword>
<feature type="repeat" description="PPR" evidence="2">
    <location>
        <begin position="285"/>
        <end position="319"/>
    </location>
</feature>
<dbReference type="Pfam" id="PF13041">
    <property type="entry name" value="PPR_2"/>
    <property type="match status" value="2"/>
</dbReference>
<proteinExistence type="predicted"/>
<dbReference type="PANTHER" id="PTHR47932">
    <property type="entry name" value="ATPASE EXPRESSION PROTEIN 3"/>
    <property type="match status" value="1"/>
</dbReference>
<feature type="repeat" description="PPR" evidence="2">
    <location>
        <begin position="369"/>
        <end position="403"/>
    </location>
</feature>
<protein>
    <recommendedName>
        <fullName evidence="6">Pentatricopeptide repeat-containing protein</fullName>
    </recommendedName>
</protein>
<evidence type="ECO:0000256" key="3">
    <source>
        <dbReference type="SAM" id="Phobius"/>
    </source>
</evidence>
<evidence type="ECO:0000313" key="4">
    <source>
        <dbReference type="EMBL" id="KAK6156876.1"/>
    </source>
</evidence>
<accession>A0ABR0XCM1</accession>
<dbReference type="Pfam" id="PF12854">
    <property type="entry name" value="PPR_1"/>
    <property type="match status" value="2"/>
</dbReference>
<dbReference type="PROSITE" id="PS51375">
    <property type="entry name" value="PPR"/>
    <property type="match status" value="7"/>
</dbReference>
<keyword evidence="3" id="KW-0812">Transmembrane</keyword>
<feature type="repeat" description="PPR" evidence="2">
    <location>
        <begin position="404"/>
        <end position="438"/>
    </location>
</feature>
<dbReference type="InterPro" id="IPR002885">
    <property type="entry name" value="PPR_rpt"/>
</dbReference>
<evidence type="ECO:0000313" key="5">
    <source>
        <dbReference type="Proteomes" id="UP001318860"/>
    </source>
</evidence>
<sequence length="689" mass="77690">MQFGAQRVSVSKILSTALFHGHTRIESSHSSPASTLWFIKVVCTLCIHQAQSLTFFDTDYFRETLNPFVAFGVVYHINSRLNNPDLAFRFFRYSRLSLNLIHLEPTFDLLLRSLCRMGLHDSAKVVYECMKADGLLPTSSVLDSVVSSFANAGKFKIAEEILVAKAEFCNEKEEIVSSFVYNNFLSMLMNRNQVNEAVVFFKSHILRLRSLCPDTCSFNIVMRGLCRVSKVEKAFEFFDVMKSFGCHPDLVTYNTLINGLCRVGKVDRAEALLREVKVQSGFSPDVVTYTSVISGYCKSGNMDDASTLFDEMINNGIKPNFSGFHPDVVTFTSLIDGYCRLGELEQSMNLWDEMNERKAVEMEGRHCPPPFIYNPVIDGFCKAGNVDEANAIVAEMEAKGCIHDKMTFTILILGHCMKGRMVEAIGMYNKMLSVGCAPDNITISSLVSCLRKAGMALEANEIEQKALNSMHSGLSSPERTTSLCCYAAVIIFVFGRERYAWDFHELFKLLLKVCRKFLRLNVSVWQRMKPNKELAIVCVLWVLVGIIFGIDLAVLVSLLDLVAFLLYFMWTKYCTVRFSSVSASVLHCPKCSISALSLCLETAYDEMVMSVATLVKIIRVLLLLDEDCINYLHEQRAFSVSRIYHRSGVFKGQIRFWHNTNSYLISTVTPTPVCSLADSIQTFLSKKVR</sequence>
<evidence type="ECO:0008006" key="6">
    <source>
        <dbReference type="Google" id="ProtNLM"/>
    </source>
</evidence>
<dbReference type="Proteomes" id="UP001318860">
    <property type="component" value="Unassembled WGS sequence"/>
</dbReference>
<feature type="transmembrane region" description="Helical" evidence="3">
    <location>
        <begin position="539"/>
        <end position="570"/>
    </location>
</feature>
<dbReference type="EMBL" id="JABTTQ020000005">
    <property type="protein sequence ID" value="KAK6156876.1"/>
    <property type="molecule type" value="Genomic_DNA"/>
</dbReference>
<keyword evidence="3" id="KW-0472">Membrane</keyword>
<evidence type="ECO:0000256" key="2">
    <source>
        <dbReference type="PROSITE-ProRule" id="PRU00708"/>
    </source>
</evidence>
<feature type="repeat" description="PPR" evidence="2">
    <location>
        <begin position="214"/>
        <end position="248"/>
    </location>
</feature>
<gene>
    <name evidence="4" type="ORF">DH2020_011124</name>
</gene>
<name>A0ABR0XCM1_REHGL</name>
<keyword evidence="1" id="KW-0677">Repeat</keyword>
<evidence type="ECO:0000256" key="1">
    <source>
        <dbReference type="ARBA" id="ARBA00022737"/>
    </source>
</evidence>
<dbReference type="NCBIfam" id="TIGR00756">
    <property type="entry name" value="PPR"/>
    <property type="match status" value="6"/>
</dbReference>
<feature type="repeat" description="PPR" evidence="2">
    <location>
        <begin position="103"/>
        <end position="137"/>
    </location>
</feature>
<feature type="repeat" description="PPR" evidence="2">
    <location>
        <begin position="249"/>
        <end position="284"/>
    </location>
</feature>
<comment type="caution">
    <text evidence="4">The sequence shown here is derived from an EMBL/GenBank/DDBJ whole genome shotgun (WGS) entry which is preliminary data.</text>
</comment>
<keyword evidence="5" id="KW-1185">Reference proteome</keyword>
<dbReference type="InterPro" id="IPR011990">
    <property type="entry name" value="TPR-like_helical_dom_sf"/>
</dbReference>
<organism evidence="4 5">
    <name type="scientific">Rehmannia glutinosa</name>
    <name type="common">Chinese foxglove</name>
    <dbReference type="NCBI Taxonomy" id="99300"/>
    <lineage>
        <taxon>Eukaryota</taxon>
        <taxon>Viridiplantae</taxon>
        <taxon>Streptophyta</taxon>
        <taxon>Embryophyta</taxon>
        <taxon>Tracheophyta</taxon>
        <taxon>Spermatophyta</taxon>
        <taxon>Magnoliopsida</taxon>
        <taxon>eudicotyledons</taxon>
        <taxon>Gunneridae</taxon>
        <taxon>Pentapetalae</taxon>
        <taxon>asterids</taxon>
        <taxon>lamiids</taxon>
        <taxon>Lamiales</taxon>
        <taxon>Orobanchaceae</taxon>
        <taxon>Rehmannieae</taxon>
        <taxon>Rehmannia</taxon>
    </lineage>
</organism>